<dbReference type="Gene3D" id="3.40.630.10">
    <property type="entry name" value="Zn peptidases"/>
    <property type="match status" value="1"/>
</dbReference>
<keyword evidence="1" id="KW-0812">Transmembrane</keyword>
<protein>
    <submittedName>
        <fullName evidence="3">M28 family metallopeptidase</fullName>
    </submittedName>
</protein>
<evidence type="ECO:0000259" key="2">
    <source>
        <dbReference type="Pfam" id="PF04389"/>
    </source>
</evidence>
<dbReference type="EMBL" id="CP133647">
    <property type="protein sequence ID" value="WNH02270.1"/>
    <property type="molecule type" value="Genomic_DNA"/>
</dbReference>
<evidence type="ECO:0000313" key="4">
    <source>
        <dbReference type="Proteomes" id="UP001300348"/>
    </source>
</evidence>
<evidence type="ECO:0000313" key="3">
    <source>
        <dbReference type="EMBL" id="WNH02270.1"/>
    </source>
</evidence>
<dbReference type="Proteomes" id="UP001300348">
    <property type="component" value="Chromosome"/>
</dbReference>
<dbReference type="SUPFAM" id="SSF53187">
    <property type="entry name" value="Zn-dependent exopeptidases"/>
    <property type="match status" value="1"/>
</dbReference>
<feature type="domain" description="Peptidase M28" evidence="2">
    <location>
        <begin position="68"/>
        <end position="257"/>
    </location>
</feature>
<feature type="transmembrane region" description="Helical" evidence="1">
    <location>
        <begin position="403"/>
        <end position="425"/>
    </location>
</feature>
<dbReference type="InterPro" id="IPR045175">
    <property type="entry name" value="M28_fam"/>
</dbReference>
<reference evidence="3 4" key="1">
    <citation type="journal article" date="2023" name="Access Microbiol">
        <title>The genome of a steinernematid-associated Pseudomonas piscis bacterium encodes the biosynthesis of insect toxins.</title>
        <authorList>
            <person name="Awori R.M."/>
            <person name="Hendre P."/>
            <person name="Amugune N.O."/>
        </authorList>
    </citation>
    <scope>NUCLEOTIDE SEQUENCE [LARGE SCALE GENOMIC DNA]</scope>
    <source>
        <strain evidence="3 4">97</strain>
    </source>
</reference>
<feature type="transmembrane region" description="Helical" evidence="1">
    <location>
        <begin position="351"/>
        <end position="367"/>
    </location>
</feature>
<dbReference type="RefSeq" id="WP_311062449.1">
    <property type="nucleotide sequence ID" value="NZ_CP133647.1"/>
</dbReference>
<organism evidence="3 4">
    <name type="scientific">Xenorhabdus griffiniae</name>
    <dbReference type="NCBI Taxonomy" id="351672"/>
    <lineage>
        <taxon>Bacteria</taxon>
        <taxon>Pseudomonadati</taxon>
        <taxon>Pseudomonadota</taxon>
        <taxon>Gammaproteobacteria</taxon>
        <taxon>Enterobacterales</taxon>
        <taxon>Morganellaceae</taxon>
        <taxon>Xenorhabdus</taxon>
    </lineage>
</organism>
<dbReference type="PANTHER" id="PTHR12147">
    <property type="entry name" value="METALLOPEPTIDASE M28 FAMILY MEMBER"/>
    <property type="match status" value="1"/>
</dbReference>
<dbReference type="InterPro" id="IPR007484">
    <property type="entry name" value="Peptidase_M28"/>
</dbReference>
<keyword evidence="1" id="KW-0472">Membrane</keyword>
<accession>A0ABY9XI81</accession>
<proteinExistence type="predicted"/>
<keyword evidence="1" id="KW-1133">Transmembrane helix</keyword>
<keyword evidence="4" id="KW-1185">Reference proteome</keyword>
<feature type="transmembrane region" description="Helical" evidence="1">
    <location>
        <begin position="329"/>
        <end position="345"/>
    </location>
</feature>
<feature type="transmembrane region" description="Helical" evidence="1">
    <location>
        <begin position="374"/>
        <end position="397"/>
    </location>
</feature>
<dbReference type="PANTHER" id="PTHR12147:SF26">
    <property type="entry name" value="PEPTIDASE M28 DOMAIN-CONTAINING PROTEIN"/>
    <property type="match status" value="1"/>
</dbReference>
<feature type="transmembrane region" description="Helical" evidence="1">
    <location>
        <begin position="284"/>
        <end position="309"/>
    </location>
</feature>
<evidence type="ECO:0000256" key="1">
    <source>
        <dbReference type="SAM" id="Phobius"/>
    </source>
</evidence>
<name>A0ABY9XI81_9GAMM</name>
<gene>
    <name evidence="3" type="ORF">QL112_000530</name>
</gene>
<dbReference type="Pfam" id="PF04389">
    <property type="entry name" value="Peptidase_M28"/>
    <property type="match status" value="1"/>
</dbReference>
<sequence>MGYPVVEQPFLFTVDELVARQKKIYSQLDEYQRRAFDAELARVGANTFEEEVRIRSGLKQGNAAYGTNIIAKRTSPAAKNTILIVAHYDSVGTSPGAGDDGMAVASILQLMRDLTRVTTIKNNVIFLLTDGEELGLLGANYFANQLTAEELQSIRLVLNFEARGNHGIPVLFETSAQPYALMTALNKHLSNVTAFSFTPLIYDILQNDTDYTVFKEKGIAGLNFAVVQGFEHYHRMSDTLENLSPETLFQYQNTVRKVGYYFVVQQDMTLLKHNKDAVYFPLPIYGLVIISPNVTIALGISSLILCLFWGKHLFHNQMNRNIKKSYRQIPFIFIGLLCAILSIKIPALSYLITIPCLFLLISHIILFKFNQFYLALIITTLGVYFSSLLYTPVVYLINSGLQSLLFAFVIALIPTIIWSINYWYLWRAMPHSRKINR</sequence>